<feature type="transmembrane region" description="Helical" evidence="8">
    <location>
        <begin position="148"/>
        <end position="166"/>
    </location>
</feature>
<keyword evidence="3" id="KW-1003">Cell membrane</keyword>
<dbReference type="AlphaFoldDB" id="A0AA43UC50"/>
<sequence length="221" mass="24584">MDQIQQANPSLRLAKPKSISAEVFNALTHGLAVILSILGLVLLISKGIQTNSVSTLVSYIIYGSSNILLFLASTLYHSLSYTKACTFFQKIDHSAIYLLIAGTYTPYLINVVDGAFGYVFLTIIWVIALSGIVFEVLYLDKFPRLSTILYLSMGWCAVFLIKPLLTNADVNGLLWLLIGGLLYSIGTIFYKQKSKPWMHVIWHVFVVAAAASMFMSIYFYA</sequence>
<feature type="transmembrane region" description="Helical" evidence="8">
    <location>
        <begin position="172"/>
        <end position="190"/>
    </location>
</feature>
<dbReference type="InterPro" id="IPR005744">
    <property type="entry name" value="Hy-lIII"/>
</dbReference>
<dbReference type="GO" id="GO:0005886">
    <property type="term" value="C:plasma membrane"/>
    <property type="evidence" value="ECO:0007669"/>
    <property type="project" value="UniProtKB-SubCell"/>
</dbReference>
<keyword evidence="5 8" id="KW-1133">Transmembrane helix</keyword>
<proteinExistence type="inferred from homology"/>
<dbReference type="GO" id="GO:0140911">
    <property type="term" value="F:pore-forming activity"/>
    <property type="evidence" value="ECO:0007669"/>
    <property type="project" value="InterPro"/>
</dbReference>
<evidence type="ECO:0000256" key="6">
    <source>
        <dbReference type="ARBA" id="ARBA00023136"/>
    </source>
</evidence>
<reference evidence="9" key="1">
    <citation type="submission" date="2023-07" db="EMBL/GenBank/DDBJ databases">
        <title>Between Cages and Wild: Unraveling the Impact of Captivity on Animal Microbiomes and Antimicrobial Resistance.</title>
        <authorList>
            <person name="Schmartz G.P."/>
            <person name="Rehner J."/>
            <person name="Schuff M.J."/>
            <person name="Becker S.L."/>
            <person name="Kravczyk M."/>
            <person name="Gurevich A."/>
            <person name="Francke R."/>
            <person name="Mueller R."/>
            <person name="Keller V."/>
            <person name="Keller A."/>
        </authorList>
    </citation>
    <scope>NUCLEOTIDE SEQUENCE</scope>
    <source>
        <strain evidence="9">S39M_St_73</strain>
    </source>
</reference>
<dbReference type="InterPro" id="IPR004254">
    <property type="entry name" value="AdipoR/HlyIII-related"/>
</dbReference>
<feature type="transmembrane region" description="Helical" evidence="8">
    <location>
        <begin position="202"/>
        <end position="220"/>
    </location>
</feature>
<comment type="similarity">
    <text evidence="2">Belongs to the UPF0073 (Hly-III) family.</text>
</comment>
<dbReference type="EMBL" id="JAUNQW010000007">
    <property type="protein sequence ID" value="MDO5457250.1"/>
    <property type="molecule type" value="Genomic_DNA"/>
</dbReference>
<feature type="binding site" evidence="7">
    <location>
        <position position="77"/>
    </location>
    <ligand>
        <name>Zn(2+)</name>
        <dbReference type="ChEBI" id="CHEBI:29105"/>
    </ligand>
</feature>
<feature type="transmembrane region" description="Helical" evidence="8">
    <location>
        <begin position="21"/>
        <end position="44"/>
    </location>
</feature>
<gene>
    <name evidence="9" type="ORF">Q4F26_02810</name>
</gene>
<feature type="transmembrane region" description="Helical" evidence="8">
    <location>
        <begin position="91"/>
        <end position="109"/>
    </location>
</feature>
<evidence type="ECO:0000256" key="2">
    <source>
        <dbReference type="ARBA" id="ARBA00008488"/>
    </source>
</evidence>
<feature type="binding site" evidence="7">
    <location>
        <position position="199"/>
    </location>
    <ligand>
        <name>Zn(2+)</name>
        <dbReference type="ChEBI" id="CHEBI:29105"/>
    </ligand>
</feature>
<evidence type="ECO:0000256" key="5">
    <source>
        <dbReference type="ARBA" id="ARBA00022989"/>
    </source>
</evidence>
<comment type="subcellular location">
    <subcellularLocation>
        <location evidence="1">Cell membrane</location>
        <topology evidence="1">Multi-pass membrane protein</topology>
    </subcellularLocation>
</comment>
<evidence type="ECO:0000313" key="9">
    <source>
        <dbReference type="EMBL" id="MDO5457250.1"/>
    </source>
</evidence>
<dbReference type="GO" id="GO:0046872">
    <property type="term" value="F:metal ion binding"/>
    <property type="evidence" value="ECO:0007669"/>
    <property type="project" value="UniProtKB-KW"/>
</dbReference>
<evidence type="ECO:0000313" key="10">
    <source>
        <dbReference type="Proteomes" id="UP001171751"/>
    </source>
</evidence>
<feature type="transmembrane region" description="Helical" evidence="8">
    <location>
        <begin position="56"/>
        <end position="79"/>
    </location>
</feature>
<keyword evidence="10" id="KW-1185">Reference proteome</keyword>
<keyword evidence="4 8" id="KW-0812">Transmembrane</keyword>
<feature type="binding site" evidence="7">
    <location>
        <position position="203"/>
    </location>
    <ligand>
        <name>Zn(2+)</name>
        <dbReference type="ChEBI" id="CHEBI:29105"/>
    </ligand>
</feature>
<name>A0AA43UC50_9LACT</name>
<comment type="caution">
    <text evidence="9">The sequence shown here is derived from an EMBL/GenBank/DDBJ whole genome shotgun (WGS) entry which is preliminary data.</text>
</comment>
<evidence type="ECO:0000256" key="4">
    <source>
        <dbReference type="ARBA" id="ARBA00022692"/>
    </source>
</evidence>
<dbReference type="Proteomes" id="UP001171751">
    <property type="component" value="Unassembled WGS sequence"/>
</dbReference>
<evidence type="ECO:0000256" key="8">
    <source>
        <dbReference type="SAM" id="Phobius"/>
    </source>
</evidence>
<keyword evidence="7" id="KW-0479">Metal-binding</keyword>
<keyword evidence="6 8" id="KW-0472">Membrane</keyword>
<evidence type="ECO:0000256" key="1">
    <source>
        <dbReference type="ARBA" id="ARBA00004651"/>
    </source>
</evidence>
<organism evidence="9 10">
    <name type="scientific">Atopococcus tabaci</name>
    <dbReference type="NCBI Taxonomy" id="269774"/>
    <lineage>
        <taxon>Bacteria</taxon>
        <taxon>Bacillati</taxon>
        <taxon>Bacillota</taxon>
        <taxon>Bacilli</taxon>
        <taxon>Lactobacillales</taxon>
        <taxon>Carnobacteriaceae</taxon>
        <taxon>Atopococcus</taxon>
    </lineage>
</organism>
<dbReference type="Pfam" id="PF03006">
    <property type="entry name" value="HlyIII"/>
    <property type="match status" value="1"/>
</dbReference>
<evidence type="ECO:0000256" key="3">
    <source>
        <dbReference type="ARBA" id="ARBA00022475"/>
    </source>
</evidence>
<dbReference type="NCBIfam" id="TIGR01065">
    <property type="entry name" value="hlyIII"/>
    <property type="match status" value="1"/>
</dbReference>
<feature type="transmembrane region" description="Helical" evidence="8">
    <location>
        <begin position="115"/>
        <end position="139"/>
    </location>
</feature>
<protein>
    <submittedName>
        <fullName evidence="9">Hemolysin III family protein</fullName>
    </submittedName>
</protein>
<dbReference type="PANTHER" id="PTHR20855">
    <property type="entry name" value="ADIPOR/PROGESTIN RECEPTOR-RELATED"/>
    <property type="match status" value="1"/>
</dbReference>
<dbReference type="PANTHER" id="PTHR20855:SF3">
    <property type="entry name" value="LD03007P"/>
    <property type="match status" value="1"/>
</dbReference>
<accession>A0AA43UC50</accession>
<evidence type="ECO:0000256" key="7">
    <source>
        <dbReference type="PIRSR" id="PIRSR604254-1"/>
    </source>
</evidence>
<keyword evidence="7" id="KW-0862">Zinc</keyword>